<protein>
    <recommendedName>
        <fullName evidence="3">Wall-associated receptor kinase galacturonan-binding domain-containing protein</fullName>
    </recommendedName>
</protein>
<evidence type="ECO:0000259" key="3">
    <source>
        <dbReference type="Pfam" id="PF13947"/>
    </source>
</evidence>
<dbReference type="Proteomes" id="UP000604825">
    <property type="component" value="Unassembled WGS sequence"/>
</dbReference>
<proteinExistence type="predicted"/>
<dbReference type="InterPro" id="IPR025287">
    <property type="entry name" value="WAK_GUB"/>
</dbReference>
<dbReference type="PANTHER" id="PTHR33491">
    <property type="entry name" value="OSJNBA0016N04.9 PROTEIN"/>
    <property type="match status" value="1"/>
</dbReference>
<comment type="subcellular location">
    <subcellularLocation>
        <location evidence="1">Membrane</location>
        <topology evidence="1">Single-pass membrane protein</topology>
    </subcellularLocation>
</comment>
<keyword evidence="5" id="KW-1185">Reference proteome</keyword>
<evidence type="ECO:0000313" key="4">
    <source>
        <dbReference type="EMBL" id="CAD6219715.1"/>
    </source>
</evidence>
<reference evidence="4" key="1">
    <citation type="submission" date="2020-10" db="EMBL/GenBank/DDBJ databases">
        <authorList>
            <person name="Han B."/>
            <person name="Lu T."/>
            <person name="Zhao Q."/>
            <person name="Huang X."/>
            <person name="Zhao Y."/>
        </authorList>
    </citation>
    <scope>NUCLEOTIDE SEQUENCE</scope>
</reference>
<dbReference type="Pfam" id="PF13947">
    <property type="entry name" value="GUB_WAK_bind"/>
    <property type="match status" value="1"/>
</dbReference>
<keyword evidence="2" id="KW-0732">Signal</keyword>
<dbReference type="EMBL" id="CAJGYO010000003">
    <property type="protein sequence ID" value="CAD6219715.1"/>
    <property type="molecule type" value="Genomic_DNA"/>
</dbReference>
<gene>
    <name evidence="4" type="ORF">NCGR_LOCUS13332</name>
</gene>
<sequence length="185" mass="19647">MEVQVPGANSSWGQGWVWMCVGRREDDKVQKAKTMELVVQLGLGLLLVAGHCIPATAAPSSACQMQCGDVKILYPFGIGKNCSVSGEFDVTCQPDKNGISKPFIGGHELLDISLTNSTIRVLNPITTYCYNDTWHMNSSMVVEQQNDSSGGYTLVATLLETTPLSGSQTLATSSLSSGASLLASL</sequence>
<comment type="caution">
    <text evidence="4">The sequence shown here is derived from an EMBL/GenBank/DDBJ whole genome shotgun (WGS) entry which is preliminary data.</text>
</comment>
<evidence type="ECO:0000313" key="5">
    <source>
        <dbReference type="Proteomes" id="UP000604825"/>
    </source>
</evidence>
<dbReference type="GO" id="GO:0016020">
    <property type="term" value="C:membrane"/>
    <property type="evidence" value="ECO:0007669"/>
    <property type="project" value="UniProtKB-SubCell"/>
</dbReference>
<dbReference type="GO" id="GO:0030247">
    <property type="term" value="F:polysaccharide binding"/>
    <property type="evidence" value="ECO:0007669"/>
    <property type="project" value="InterPro"/>
</dbReference>
<organism evidence="4 5">
    <name type="scientific">Miscanthus lutarioriparius</name>
    <dbReference type="NCBI Taxonomy" id="422564"/>
    <lineage>
        <taxon>Eukaryota</taxon>
        <taxon>Viridiplantae</taxon>
        <taxon>Streptophyta</taxon>
        <taxon>Embryophyta</taxon>
        <taxon>Tracheophyta</taxon>
        <taxon>Spermatophyta</taxon>
        <taxon>Magnoliopsida</taxon>
        <taxon>Liliopsida</taxon>
        <taxon>Poales</taxon>
        <taxon>Poaceae</taxon>
        <taxon>PACMAD clade</taxon>
        <taxon>Panicoideae</taxon>
        <taxon>Andropogonodae</taxon>
        <taxon>Andropogoneae</taxon>
        <taxon>Saccharinae</taxon>
        <taxon>Miscanthus</taxon>
    </lineage>
</organism>
<feature type="domain" description="Wall-associated receptor kinase galacturonan-binding" evidence="3">
    <location>
        <begin position="63"/>
        <end position="122"/>
    </location>
</feature>
<dbReference type="AlphaFoldDB" id="A0A811NDS8"/>
<evidence type="ECO:0000256" key="2">
    <source>
        <dbReference type="ARBA" id="ARBA00022729"/>
    </source>
</evidence>
<accession>A0A811NDS8</accession>
<evidence type="ECO:0000256" key="1">
    <source>
        <dbReference type="ARBA" id="ARBA00004167"/>
    </source>
</evidence>
<name>A0A811NDS8_9POAL</name>
<dbReference type="OrthoDB" id="695736at2759"/>